<dbReference type="Proteomes" id="UP000279911">
    <property type="component" value="Unassembled WGS sequence"/>
</dbReference>
<dbReference type="Pfam" id="PF13439">
    <property type="entry name" value="Glyco_transf_4"/>
    <property type="match status" value="1"/>
</dbReference>
<keyword evidence="3" id="KW-0808">Transferase</keyword>
<evidence type="ECO:0000313" key="4">
    <source>
        <dbReference type="Proteomes" id="UP000279911"/>
    </source>
</evidence>
<proteinExistence type="predicted"/>
<evidence type="ECO:0000313" key="3">
    <source>
        <dbReference type="EMBL" id="RSD27447.1"/>
    </source>
</evidence>
<dbReference type="Pfam" id="PF00534">
    <property type="entry name" value="Glycos_transf_1"/>
    <property type="match status" value="1"/>
</dbReference>
<dbReference type="AlphaFoldDB" id="A0A427TSU6"/>
<dbReference type="Gene3D" id="3.40.50.2000">
    <property type="entry name" value="Glycogen Phosphorylase B"/>
    <property type="match status" value="2"/>
</dbReference>
<dbReference type="InterPro" id="IPR001296">
    <property type="entry name" value="Glyco_trans_1"/>
</dbReference>
<dbReference type="InterPro" id="IPR028098">
    <property type="entry name" value="Glyco_trans_4-like_N"/>
</dbReference>
<name>A0A427TSU6_9BACI</name>
<protein>
    <submittedName>
        <fullName evidence="3">Glycosyltransferase family 1 protein</fullName>
    </submittedName>
</protein>
<feature type="domain" description="Glycosyltransferase subfamily 4-like N-terminal" evidence="2">
    <location>
        <begin position="20"/>
        <end position="192"/>
    </location>
</feature>
<dbReference type="PANTHER" id="PTHR45947:SF3">
    <property type="entry name" value="SULFOQUINOVOSYL TRANSFERASE SQD2"/>
    <property type="match status" value="1"/>
</dbReference>
<gene>
    <name evidence="3" type="ORF">EJA10_10240</name>
</gene>
<evidence type="ECO:0000259" key="2">
    <source>
        <dbReference type="Pfam" id="PF13439"/>
    </source>
</evidence>
<dbReference type="RefSeq" id="WP_125479902.1">
    <property type="nucleotide sequence ID" value="NZ_RSFW01000012.1"/>
</dbReference>
<accession>A0A427TSU6</accession>
<dbReference type="SUPFAM" id="SSF53756">
    <property type="entry name" value="UDP-Glycosyltransferase/glycogen phosphorylase"/>
    <property type="match status" value="1"/>
</dbReference>
<dbReference type="CDD" id="cd03801">
    <property type="entry name" value="GT4_PimA-like"/>
    <property type="match status" value="1"/>
</dbReference>
<reference evidence="4" key="1">
    <citation type="submission" date="2018-12" db="EMBL/GenBank/DDBJ databases">
        <title>Bacillus chawlae sp. nov., Bacillus glennii sp. nov., and Bacillus saganii sp. nov. Isolated from the Vehicle Assembly Building at Kennedy Space Center where the Viking Spacecraft were Assembled.</title>
        <authorList>
            <person name="Seuylemezian A."/>
            <person name="Vaishampayan P."/>
        </authorList>
    </citation>
    <scope>NUCLEOTIDE SEQUENCE [LARGE SCALE GENOMIC DNA]</scope>
    <source>
        <strain evidence="4">DSM 13966</strain>
    </source>
</reference>
<dbReference type="OrthoDB" id="9803279at2"/>
<evidence type="ECO:0000259" key="1">
    <source>
        <dbReference type="Pfam" id="PF00534"/>
    </source>
</evidence>
<organism evidence="3 4">
    <name type="scientific">Mesobacillus subterraneus</name>
    <dbReference type="NCBI Taxonomy" id="285983"/>
    <lineage>
        <taxon>Bacteria</taxon>
        <taxon>Bacillati</taxon>
        <taxon>Bacillota</taxon>
        <taxon>Bacilli</taxon>
        <taxon>Bacillales</taxon>
        <taxon>Bacillaceae</taxon>
        <taxon>Mesobacillus</taxon>
    </lineage>
</organism>
<sequence length="400" mass="44392">MIAHTKNILMLSWEYPPHIVGGLARHVHALSLELSKLDNEIHVVTAKPSNSSDYEKQEGIHIHRVAPLNEEDPDFLAWIGGLNLAIIEESLSISRHISFDVVHTHDWLTGPAGGFLSKMLGIPLIATIHGTEFGRNKGVFTNLQQFVFSKEKELCRSAEEIIVCSDFMKDEVLRLLDVTSDRVSVIANGTAIEEVNISKLVIEELFPFLKDRKVVFSIGRMVKEKGFATIIEAANLLKQEAPELSFVIAGNGPLLETYRRKVWEMGLQDSVQFIGFISEEVRQALLKRADIAVFASGYEPFGLAAAEALAAGVPTILSRTGGMQGLIEDGKTGFHMEPGDEKDLAQKILWIQQNHSLAHHMAKSGQKGITEKFSWEHNAKATDTLYSRSITTFAQKEGIR</sequence>
<feature type="domain" description="Glycosyl transferase family 1" evidence="1">
    <location>
        <begin position="210"/>
        <end position="367"/>
    </location>
</feature>
<comment type="caution">
    <text evidence="3">The sequence shown here is derived from an EMBL/GenBank/DDBJ whole genome shotgun (WGS) entry which is preliminary data.</text>
</comment>
<dbReference type="PANTHER" id="PTHR45947">
    <property type="entry name" value="SULFOQUINOVOSYL TRANSFERASE SQD2"/>
    <property type="match status" value="1"/>
</dbReference>
<dbReference type="GO" id="GO:0016758">
    <property type="term" value="F:hexosyltransferase activity"/>
    <property type="evidence" value="ECO:0007669"/>
    <property type="project" value="TreeGrafter"/>
</dbReference>
<dbReference type="InterPro" id="IPR050194">
    <property type="entry name" value="Glycosyltransferase_grp1"/>
</dbReference>
<dbReference type="EMBL" id="RSFW01000012">
    <property type="protein sequence ID" value="RSD27447.1"/>
    <property type="molecule type" value="Genomic_DNA"/>
</dbReference>